<gene>
    <name evidence="2" type="ORF">I7I52_02942</name>
</gene>
<proteinExistence type="predicted"/>
<dbReference type="VEuPathDB" id="FungiDB:I7I52_02942"/>
<dbReference type="EMBL" id="JAEVHI010000001">
    <property type="protein sequence ID" value="KAG5304563.1"/>
    <property type="molecule type" value="Genomic_DNA"/>
</dbReference>
<evidence type="ECO:0000313" key="2">
    <source>
        <dbReference type="EMBL" id="KAG5304563.1"/>
    </source>
</evidence>
<comment type="caution">
    <text evidence="2">The sequence shown here is derived from an EMBL/GenBank/DDBJ whole genome shotgun (WGS) entry which is preliminary data.</text>
</comment>
<evidence type="ECO:0000313" key="3">
    <source>
        <dbReference type="Proteomes" id="UP000670092"/>
    </source>
</evidence>
<keyword evidence="1" id="KW-1133">Transmembrane helix</keyword>
<keyword evidence="1" id="KW-0472">Membrane</keyword>
<dbReference type="Proteomes" id="UP000670092">
    <property type="component" value="Unassembled WGS sequence"/>
</dbReference>
<sequence>MMNVLDRTTHSTVHCIHTLRVHIIIIVPFPWIISISTGYSVFMCHMIFRALKALPSLSIPYLLGAPGGNHGARPAGAGWLALNRRVVEVSRYPHVGKLGGTVSQSSI</sequence>
<dbReference type="AlphaFoldDB" id="A0A8H8D9G4"/>
<feature type="transmembrane region" description="Helical" evidence="1">
    <location>
        <begin position="20"/>
        <end position="42"/>
    </location>
</feature>
<reference evidence="2 3" key="1">
    <citation type="submission" date="2021-01" db="EMBL/GenBank/DDBJ databases">
        <title>Chromosome-level genome assembly of a human fungal pathogen reveals clustering of transcriptionally co-regulated genes.</title>
        <authorList>
            <person name="Voorhies M."/>
            <person name="Cohen S."/>
            <person name="Shea T.P."/>
            <person name="Petrus S."/>
            <person name="Munoz J.F."/>
            <person name="Poplawski S."/>
            <person name="Goldman W.E."/>
            <person name="Michael T."/>
            <person name="Cuomo C.A."/>
            <person name="Sil A."/>
            <person name="Beyhan S."/>
        </authorList>
    </citation>
    <scope>NUCLEOTIDE SEQUENCE [LARGE SCALE GENOMIC DNA]</scope>
    <source>
        <strain evidence="2 3">G184AR</strain>
    </source>
</reference>
<organism evidence="2 3">
    <name type="scientific">Ajellomyces capsulatus</name>
    <name type="common">Darling's disease fungus</name>
    <name type="synonym">Histoplasma capsulatum</name>
    <dbReference type="NCBI Taxonomy" id="5037"/>
    <lineage>
        <taxon>Eukaryota</taxon>
        <taxon>Fungi</taxon>
        <taxon>Dikarya</taxon>
        <taxon>Ascomycota</taxon>
        <taxon>Pezizomycotina</taxon>
        <taxon>Eurotiomycetes</taxon>
        <taxon>Eurotiomycetidae</taxon>
        <taxon>Onygenales</taxon>
        <taxon>Ajellomycetaceae</taxon>
        <taxon>Histoplasma</taxon>
    </lineage>
</organism>
<name>A0A8H8D9G4_AJECA</name>
<protein>
    <submittedName>
        <fullName evidence="2">Uncharacterized protein</fullName>
    </submittedName>
</protein>
<accession>A0A8H8D9G4</accession>
<evidence type="ECO:0000256" key="1">
    <source>
        <dbReference type="SAM" id="Phobius"/>
    </source>
</evidence>
<keyword evidence="1" id="KW-0812">Transmembrane</keyword>